<accession>A0AC61QTD2</accession>
<reference evidence="1" key="1">
    <citation type="submission" date="2019-04" db="EMBL/GenBank/DDBJ databases">
        <title>Microbes associate with the intestines of laboratory mice.</title>
        <authorList>
            <person name="Navarre W."/>
            <person name="Wong E."/>
            <person name="Huang K."/>
            <person name="Tropini C."/>
            <person name="Ng K."/>
            <person name="Yu B."/>
        </authorList>
    </citation>
    <scope>NUCLEOTIDE SEQUENCE</scope>
    <source>
        <strain evidence="1">NM73_A23</strain>
    </source>
</reference>
<proteinExistence type="predicted"/>
<dbReference type="EMBL" id="SRZC01000003">
    <property type="protein sequence ID" value="TGX83526.1"/>
    <property type="molecule type" value="Genomic_DNA"/>
</dbReference>
<name>A0AC61QTD2_9BACT</name>
<evidence type="ECO:0000313" key="2">
    <source>
        <dbReference type="Proteomes" id="UP000308886"/>
    </source>
</evidence>
<keyword evidence="2" id="KW-1185">Reference proteome</keyword>
<comment type="caution">
    <text evidence="1">The sequence shown here is derived from an EMBL/GenBank/DDBJ whole genome shotgun (WGS) entry which is preliminary data.</text>
</comment>
<organism evidence="1 2">
    <name type="scientific">Palleniella muris</name>
    <dbReference type="NCBI Taxonomy" id="3038145"/>
    <lineage>
        <taxon>Bacteria</taxon>
        <taxon>Pseudomonadati</taxon>
        <taxon>Bacteroidota</taxon>
        <taxon>Bacteroidia</taxon>
        <taxon>Bacteroidales</taxon>
        <taxon>Prevotellaceae</taxon>
        <taxon>Palleniella</taxon>
    </lineage>
</organism>
<gene>
    <name evidence="1" type="ORF">E5358_02445</name>
</gene>
<sequence length="310" mass="36150">MKQRAPRNKTITIQLDEKQELKNRLATVGTLRNDRDWTDCVIHGDIMDVLKELPDAFADMIIVDPPYNLSRKFGKQFFSKKTEEDYEAYMRSWLPDVCRKLKDDGSLYLCGDWHCTSILQRVLAENLHIINRITWQRDKGRGATANWKNSMEDIWFAVKNPDNYHFNLDAVKMRRIVKAPYKTDGKPKDWHQSRDGKFRDTCPGNFWDDISIPFWSMPENTEHPTQKPEKLYAKLILASSMEGDTIFDPFLGSGTSAVVAKKLGRHFVGCEIEEEYCLVAQKRLNIAEDNRTIQGYKDGVFWERNSQPYQ</sequence>
<evidence type="ECO:0000313" key="1">
    <source>
        <dbReference type="EMBL" id="TGX83526.1"/>
    </source>
</evidence>
<protein>
    <submittedName>
        <fullName evidence="1">Site-specific DNA-methyltransferase</fullName>
    </submittedName>
</protein>
<dbReference type="Proteomes" id="UP000308886">
    <property type="component" value="Unassembled WGS sequence"/>
</dbReference>